<comment type="caution">
    <text evidence="2">The sequence shown here is derived from an EMBL/GenBank/DDBJ whole genome shotgun (WGS) entry which is preliminary data.</text>
</comment>
<evidence type="ECO:0000256" key="1">
    <source>
        <dbReference type="SAM" id="MobiDB-lite"/>
    </source>
</evidence>
<reference evidence="2" key="1">
    <citation type="journal article" date="2019" name="Sci. Rep.">
        <title>Draft genome of Tanacetum cinerariifolium, the natural source of mosquito coil.</title>
        <authorList>
            <person name="Yamashiro T."/>
            <person name="Shiraishi A."/>
            <person name="Satake H."/>
            <person name="Nakayama K."/>
        </authorList>
    </citation>
    <scope>NUCLEOTIDE SEQUENCE</scope>
</reference>
<dbReference type="PANTHER" id="PTHR31286:SF99">
    <property type="entry name" value="DUF4283 DOMAIN-CONTAINING PROTEIN"/>
    <property type="match status" value="1"/>
</dbReference>
<dbReference type="InterPro" id="IPR040256">
    <property type="entry name" value="At4g02000-like"/>
</dbReference>
<sequence>MHHVFLDSGGGGGSKHLKKVEQPNVTGNESGNVATSSTPNVEKVSGTVLVLANDVTKRLVLTENTKGPVSFSKLVTSEPSRKNVNFRTLLAPKGYGADFSSKDEVDAMIENVPWFIHNTLHILTKWTPDTNLLKKDVGNVPVWVKFHDVPITEFSEDRLSVIEIKLGTPLMIDSYTSVMCMESWCMLSYAITMIDLRANVELKDVIEVVVPKLVGEGLVADINKGTISKQNRTKPSTKRKA</sequence>
<dbReference type="EMBL" id="BKCJ010008366">
    <property type="protein sequence ID" value="GEU81846.1"/>
    <property type="molecule type" value="Genomic_DNA"/>
</dbReference>
<feature type="region of interest" description="Disordered" evidence="1">
    <location>
        <begin position="1"/>
        <end position="39"/>
    </location>
</feature>
<accession>A0A6L2N6K5</accession>
<gene>
    <name evidence="2" type="ORF">Tci_053824</name>
</gene>
<proteinExistence type="predicted"/>
<feature type="compositionally biased region" description="Polar residues" evidence="1">
    <location>
        <begin position="23"/>
        <end position="39"/>
    </location>
</feature>
<name>A0A6L2N6K5_TANCI</name>
<organism evidence="2">
    <name type="scientific">Tanacetum cinerariifolium</name>
    <name type="common">Dalmatian daisy</name>
    <name type="synonym">Chrysanthemum cinerariifolium</name>
    <dbReference type="NCBI Taxonomy" id="118510"/>
    <lineage>
        <taxon>Eukaryota</taxon>
        <taxon>Viridiplantae</taxon>
        <taxon>Streptophyta</taxon>
        <taxon>Embryophyta</taxon>
        <taxon>Tracheophyta</taxon>
        <taxon>Spermatophyta</taxon>
        <taxon>Magnoliopsida</taxon>
        <taxon>eudicotyledons</taxon>
        <taxon>Gunneridae</taxon>
        <taxon>Pentapetalae</taxon>
        <taxon>asterids</taxon>
        <taxon>campanulids</taxon>
        <taxon>Asterales</taxon>
        <taxon>Asteraceae</taxon>
        <taxon>Asteroideae</taxon>
        <taxon>Anthemideae</taxon>
        <taxon>Anthemidinae</taxon>
        <taxon>Tanacetum</taxon>
    </lineage>
</organism>
<dbReference type="AlphaFoldDB" id="A0A6L2N6K5"/>
<dbReference type="PANTHER" id="PTHR31286">
    <property type="entry name" value="GLYCINE-RICH CELL WALL STRUCTURAL PROTEIN 1.8-LIKE"/>
    <property type="match status" value="1"/>
</dbReference>
<evidence type="ECO:0000313" key="2">
    <source>
        <dbReference type="EMBL" id="GEU81846.1"/>
    </source>
</evidence>
<protein>
    <submittedName>
        <fullName evidence="2">Uncharacterized protein</fullName>
    </submittedName>
</protein>